<proteinExistence type="predicted"/>
<gene>
    <name evidence="1" type="ORF">METZ01_LOCUS245716</name>
</gene>
<reference evidence="1" key="1">
    <citation type="submission" date="2018-05" db="EMBL/GenBank/DDBJ databases">
        <authorList>
            <person name="Lanie J.A."/>
            <person name="Ng W.-L."/>
            <person name="Kazmierczak K.M."/>
            <person name="Andrzejewski T.M."/>
            <person name="Davidsen T.M."/>
            <person name="Wayne K.J."/>
            <person name="Tettelin H."/>
            <person name="Glass J.I."/>
            <person name="Rusch D."/>
            <person name="Podicherti R."/>
            <person name="Tsui H.-C.T."/>
            <person name="Winkler M.E."/>
        </authorList>
    </citation>
    <scope>NUCLEOTIDE SEQUENCE</scope>
</reference>
<accession>A0A382I0K3</accession>
<protein>
    <recommendedName>
        <fullName evidence="2">SGNH domain-containing protein</fullName>
    </recommendedName>
</protein>
<dbReference type="EMBL" id="UINC01064316">
    <property type="protein sequence ID" value="SVB92862.1"/>
    <property type="molecule type" value="Genomic_DNA"/>
</dbReference>
<dbReference type="AlphaFoldDB" id="A0A382I0K3"/>
<sequence length="201" mass="24160">MFGVGGREEAHNWPHHLGKLTNRKVVNEGKNGVGSFYMINKVYELVDRYKDKDCVVMVMWSGLHRYDMIWNDQWIHSGMSETGREGFRLNHQRYMYDDQNAYYHTILNMLNVQNFLKQKNIKYLFLTHKDILSEFYGKYKKINYLEKCIDWDNFYFHAGFKGCSEWCIENGLELDDTNHPYPEGYKKYAEHLHDKLKTKVF</sequence>
<evidence type="ECO:0000313" key="1">
    <source>
        <dbReference type="EMBL" id="SVB92862.1"/>
    </source>
</evidence>
<dbReference type="SUPFAM" id="SSF52266">
    <property type="entry name" value="SGNH hydrolase"/>
    <property type="match status" value="1"/>
</dbReference>
<evidence type="ECO:0008006" key="2">
    <source>
        <dbReference type="Google" id="ProtNLM"/>
    </source>
</evidence>
<name>A0A382I0K3_9ZZZZ</name>
<organism evidence="1">
    <name type="scientific">marine metagenome</name>
    <dbReference type="NCBI Taxonomy" id="408172"/>
    <lineage>
        <taxon>unclassified sequences</taxon>
        <taxon>metagenomes</taxon>
        <taxon>ecological metagenomes</taxon>
    </lineage>
</organism>